<dbReference type="EMBL" id="AP018203">
    <property type="protein sequence ID" value="BAY53768.1"/>
    <property type="molecule type" value="Genomic_DNA"/>
</dbReference>
<dbReference type="PROSITE" id="PS51257">
    <property type="entry name" value="PROKAR_LIPOPROTEIN"/>
    <property type="match status" value="1"/>
</dbReference>
<keyword evidence="2" id="KW-1185">Reference proteome</keyword>
<gene>
    <name evidence="1" type="ORF">NIES2135_05790</name>
</gene>
<evidence type="ECO:0008006" key="3">
    <source>
        <dbReference type="Google" id="ProtNLM"/>
    </source>
</evidence>
<proteinExistence type="predicted"/>
<accession>A0A1Z4JAS7</accession>
<name>A0A1Z4JAS7_LEPBY</name>
<sequence>MLRKSLQIILSIVLAIGLVACGGRYSVPDNVLKNAIAISVNQTEQQISQELKLSADPKVSIDRVKITEQSPLKIQGSDGFHVKGVYDFTLKLPKRQESQSDNPFDLYLQRKPEGKTQTWQLAQRTEDDWNLQPIGARKG</sequence>
<evidence type="ECO:0000313" key="2">
    <source>
        <dbReference type="Proteomes" id="UP000217895"/>
    </source>
</evidence>
<evidence type="ECO:0000313" key="1">
    <source>
        <dbReference type="EMBL" id="BAY53768.1"/>
    </source>
</evidence>
<organism evidence="1 2">
    <name type="scientific">Leptolyngbya boryana NIES-2135</name>
    <dbReference type="NCBI Taxonomy" id="1973484"/>
    <lineage>
        <taxon>Bacteria</taxon>
        <taxon>Bacillati</taxon>
        <taxon>Cyanobacteriota</taxon>
        <taxon>Cyanophyceae</taxon>
        <taxon>Leptolyngbyales</taxon>
        <taxon>Leptolyngbyaceae</taxon>
        <taxon>Leptolyngbya group</taxon>
        <taxon>Leptolyngbya</taxon>
    </lineage>
</organism>
<dbReference type="Proteomes" id="UP000217895">
    <property type="component" value="Chromosome"/>
</dbReference>
<reference evidence="1 2" key="1">
    <citation type="submission" date="2017-06" db="EMBL/GenBank/DDBJ databases">
        <title>Genome sequencing of cyanobaciteial culture collection at National Institute for Environmental Studies (NIES).</title>
        <authorList>
            <person name="Hirose Y."/>
            <person name="Shimura Y."/>
            <person name="Fujisawa T."/>
            <person name="Nakamura Y."/>
            <person name="Kawachi M."/>
        </authorList>
    </citation>
    <scope>NUCLEOTIDE SEQUENCE [LARGE SCALE GENOMIC DNA]</scope>
    <source>
        <strain evidence="1 2">NIES-2135</strain>
    </source>
</reference>
<protein>
    <recommendedName>
        <fullName evidence="3">Lipoprotein</fullName>
    </recommendedName>
</protein>
<dbReference type="AlphaFoldDB" id="A0A1Z4JAS7"/>